<dbReference type="RefSeq" id="WP_175276996.1">
    <property type="nucleotide sequence ID" value="NZ_CP054836.1"/>
</dbReference>
<dbReference type="Proteomes" id="UP000509367">
    <property type="component" value="Chromosome"/>
</dbReference>
<feature type="transmembrane region" description="Helical" evidence="1">
    <location>
        <begin position="26"/>
        <end position="56"/>
    </location>
</feature>
<feature type="transmembrane region" description="Helical" evidence="1">
    <location>
        <begin position="470"/>
        <end position="492"/>
    </location>
</feature>
<dbReference type="AlphaFoldDB" id="A0A6N1VE23"/>
<gene>
    <name evidence="3" type="ORF">HTY61_11890</name>
</gene>
<dbReference type="PANTHER" id="PTHR35342:SF5">
    <property type="entry name" value="TRICARBOXYLIC TRANSPORT PROTEIN"/>
    <property type="match status" value="1"/>
</dbReference>
<proteinExistence type="predicted"/>
<feature type="transmembrane region" description="Helical" evidence="1">
    <location>
        <begin position="393"/>
        <end position="410"/>
    </location>
</feature>
<feature type="transmembrane region" description="Helical" evidence="1">
    <location>
        <begin position="155"/>
        <end position="171"/>
    </location>
</feature>
<feature type="transmembrane region" description="Helical" evidence="1">
    <location>
        <begin position="417"/>
        <end position="450"/>
    </location>
</feature>
<feature type="transmembrane region" description="Helical" evidence="1">
    <location>
        <begin position="68"/>
        <end position="87"/>
    </location>
</feature>
<accession>A0A6N1VE23</accession>
<dbReference type="KEGG" id="orm:HTY61_11890"/>
<dbReference type="PANTHER" id="PTHR35342">
    <property type="entry name" value="TRICARBOXYLIC TRANSPORT PROTEIN"/>
    <property type="match status" value="1"/>
</dbReference>
<sequence>MLDFIFAQFAGFASQFLELATDPVTYIYLVGSVALGIVFGALPGLTATLAVTILTGFFGNKFPVEQSLIALIGAYVGAIYGGSYPSILLNIPGTAASAATAVDGYPLAKQGRGGEALGMTTTASFIGTLIGTFCLLVFVWVLMAMSKQIASPEKALLALFGILVSGTLMSSDLVIKGWIAGLIGLAMAMVGLDPILSEQRYTFGWSYLLSGFQVVPVLMGAFAIPQILFGLREGPQAGSPVQVGRIRPNLRKVRRYMPTIARSGAIGVGIGSLPGVGEDVSGWVSYGVGKSFSKTPEEFGKGSLEGLISSETANNACIGGALIPLLVLGIPGSPPAAALLGALMINNVTPGPTIDPALIIRIVAILVLASFTMFVLGLFMARVFISVLRLPQTVFLPVVLVLTTIGSFSVGGGTNDLFLMIVVGMVSYALIRMQYPIAPLVIGVILGGLFDETFRRSLLVSDGDLTTFLTRPGAAILVFLNVVLVLVQLPAAKRLLRRVVRSSRPNIANARTDEKGA</sequence>
<dbReference type="EMBL" id="CP054836">
    <property type="protein sequence ID" value="QKV19104.1"/>
    <property type="molecule type" value="Genomic_DNA"/>
</dbReference>
<keyword evidence="1" id="KW-1133">Transmembrane helix</keyword>
<keyword evidence="1" id="KW-0812">Transmembrane</keyword>
<dbReference type="InterPro" id="IPR002823">
    <property type="entry name" value="DUF112_TM"/>
</dbReference>
<feature type="transmembrane region" description="Helical" evidence="1">
    <location>
        <begin position="208"/>
        <end position="229"/>
    </location>
</feature>
<dbReference type="Pfam" id="PF01970">
    <property type="entry name" value="TctA"/>
    <property type="match status" value="1"/>
</dbReference>
<feature type="domain" description="DUF112" evidence="2">
    <location>
        <begin position="28"/>
        <end position="442"/>
    </location>
</feature>
<feature type="transmembrane region" description="Helical" evidence="1">
    <location>
        <begin position="321"/>
        <end position="346"/>
    </location>
</feature>
<keyword evidence="1" id="KW-0472">Membrane</keyword>
<evidence type="ECO:0000256" key="1">
    <source>
        <dbReference type="SAM" id="Phobius"/>
    </source>
</evidence>
<feature type="transmembrane region" description="Helical" evidence="1">
    <location>
        <begin position="123"/>
        <end position="143"/>
    </location>
</feature>
<evidence type="ECO:0000313" key="3">
    <source>
        <dbReference type="EMBL" id="QKV19104.1"/>
    </source>
</evidence>
<feature type="transmembrane region" description="Helical" evidence="1">
    <location>
        <begin position="358"/>
        <end position="381"/>
    </location>
</feature>
<name>A0A6N1VE23_9HYPH</name>
<reference evidence="3 4" key="1">
    <citation type="submission" date="2020-06" db="EMBL/GenBank/DDBJ databases">
        <title>Oricola thermophila sp. nov. isolated from a tidal sediments.</title>
        <authorList>
            <person name="Kwon K.K."/>
            <person name="Yang S.-H."/>
            <person name="Park M.-J."/>
        </authorList>
    </citation>
    <scope>NUCLEOTIDE SEQUENCE [LARGE SCALE GENOMIC DNA]</scope>
    <source>
        <strain evidence="3 4">MEBiC13590</strain>
    </source>
</reference>
<organism evidence="3 4">
    <name type="scientific">Oricola thermophila</name>
    <dbReference type="NCBI Taxonomy" id="2742145"/>
    <lineage>
        <taxon>Bacteria</taxon>
        <taxon>Pseudomonadati</taxon>
        <taxon>Pseudomonadota</taxon>
        <taxon>Alphaproteobacteria</taxon>
        <taxon>Hyphomicrobiales</taxon>
        <taxon>Ahrensiaceae</taxon>
        <taxon>Oricola</taxon>
    </lineage>
</organism>
<evidence type="ECO:0000259" key="2">
    <source>
        <dbReference type="Pfam" id="PF01970"/>
    </source>
</evidence>
<feature type="transmembrane region" description="Helical" evidence="1">
    <location>
        <begin position="177"/>
        <end position="196"/>
    </location>
</feature>
<evidence type="ECO:0000313" key="4">
    <source>
        <dbReference type="Proteomes" id="UP000509367"/>
    </source>
</evidence>
<keyword evidence="4" id="KW-1185">Reference proteome</keyword>
<protein>
    <submittedName>
        <fullName evidence="3">Tripartite tricarboxylate transporter permease</fullName>
    </submittedName>
</protein>